<reference evidence="2 3" key="1">
    <citation type="submission" date="2020-06" db="EMBL/GenBank/DDBJ databases">
        <title>Transcriptomic and genomic resources for Thalictrum thalictroides and T. hernandezii: Facilitating candidate gene discovery in an emerging model plant lineage.</title>
        <authorList>
            <person name="Arias T."/>
            <person name="Riano-Pachon D.M."/>
            <person name="Di Stilio V.S."/>
        </authorList>
    </citation>
    <scope>NUCLEOTIDE SEQUENCE [LARGE SCALE GENOMIC DNA]</scope>
    <source>
        <strain evidence="3">cv. WT478/WT964</strain>
        <tissue evidence="2">Leaves</tissue>
    </source>
</reference>
<organism evidence="2 3">
    <name type="scientific">Thalictrum thalictroides</name>
    <name type="common">Rue-anemone</name>
    <name type="synonym">Anemone thalictroides</name>
    <dbReference type="NCBI Taxonomy" id="46969"/>
    <lineage>
        <taxon>Eukaryota</taxon>
        <taxon>Viridiplantae</taxon>
        <taxon>Streptophyta</taxon>
        <taxon>Embryophyta</taxon>
        <taxon>Tracheophyta</taxon>
        <taxon>Spermatophyta</taxon>
        <taxon>Magnoliopsida</taxon>
        <taxon>Ranunculales</taxon>
        <taxon>Ranunculaceae</taxon>
        <taxon>Thalictroideae</taxon>
        <taxon>Thalictrum</taxon>
    </lineage>
</organism>
<feature type="region of interest" description="Disordered" evidence="1">
    <location>
        <begin position="63"/>
        <end position="83"/>
    </location>
</feature>
<comment type="caution">
    <text evidence="2">The sequence shown here is derived from an EMBL/GenBank/DDBJ whole genome shotgun (WGS) entry which is preliminary data.</text>
</comment>
<sequence>MNLAELAQGPVTVSHKSIVHSEAHGDVIKAQFSLISKTKAQVSNFSISIPVDSQTPPKPFIFNSKPTNPQLPKTQPFPTSLKIKDPRPRVYQRRTLPRSFLSEPKQRGTFIKEAKKRLWSEVEMASRRRNSKKGGDEERKKLKGSHAADCTDWEVERTITNPQVIHDPEEIQKVMRLLGVRMKMKDGDSNLEWLNQKVEELR</sequence>
<accession>A0A7J6XA63</accession>
<evidence type="ECO:0000256" key="1">
    <source>
        <dbReference type="SAM" id="MobiDB-lite"/>
    </source>
</evidence>
<feature type="region of interest" description="Disordered" evidence="1">
    <location>
        <begin position="124"/>
        <end position="148"/>
    </location>
</feature>
<dbReference type="Proteomes" id="UP000554482">
    <property type="component" value="Unassembled WGS sequence"/>
</dbReference>
<name>A0A7J6XA63_THATH</name>
<gene>
    <name evidence="2" type="ORF">FRX31_003720</name>
</gene>
<dbReference type="EMBL" id="JABWDY010002372">
    <property type="protein sequence ID" value="KAF5206696.1"/>
    <property type="molecule type" value="Genomic_DNA"/>
</dbReference>
<keyword evidence="3" id="KW-1185">Reference proteome</keyword>
<evidence type="ECO:0000313" key="2">
    <source>
        <dbReference type="EMBL" id="KAF5206696.1"/>
    </source>
</evidence>
<feature type="compositionally biased region" description="Polar residues" evidence="1">
    <location>
        <begin position="64"/>
        <end position="78"/>
    </location>
</feature>
<protein>
    <submittedName>
        <fullName evidence="2">Uncharacterized protein</fullName>
    </submittedName>
</protein>
<evidence type="ECO:0000313" key="3">
    <source>
        <dbReference type="Proteomes" id="UP000554482"/>
    </source>
</evidence>
<dbReference type="AlphaFoldDB" id="A0A7J6XA63"/>
<proteinExistence type="predicted"/>